<dbReference type="EMBL" id="VFOF01000001">
    <property type="protein sequence ID" value="TQL17445.1"/>
    <property type="molecule type" value="Genomic_DNA"/>
</dbReference>
<dbReference type="NCBIfam" id="TIGR00254">
    <property type="entry name" value="GGDEF"/>
    <property type="match status" value="1"/>
</dbReference>
<dbReference type="PROSITE" id="PS50887">
    <property type="entry name" value="GGDEF"/>
    <property type="match status" value="1"/>
</dbReference>
<dbReference type="InterPro" id="IPR050706">
    <property type="entry name" value="Cyclic-di-GMP_PDE-like"/>
</dbReference>
<dbReference type="InterPro" id="IPR001633">
    <property type="entry name" value="EAL_dom"/>
</dbReference>
<dbReference type="Proteomes" id="UP000316887">
    <property type="component" value="Unassembled WGS sequence"/>
</dbReference>
<dbReference type="InterPro" id="IPR043128">
    <property type="entry name" value="Rev_trsase/Diguanyl_cyclase"/>
</dbReference>
<dbReference type="PANTHER" id="PTHR33121:SF70">
    <property type="entry name" value="SIGNALING PROTEIN YKOW"/>
    <property type="match status" value="1"/>
</dbReference>
<dbReference type="InterPro" id="IPR000160">
    <property type="entry name" value="GGDEF_dom"/>
</dbReference>
<dbReference type="PANTHER" id="PTHR33121">
    <property type="entry name" value="CYCLIC DI-GMP PHOSPHODIESTERASE PDEF"/>
    <property type="match status" value="1"/>
</dbReference>
<dbReference type="InterPro" id="IPR035919">
    <property type="entry name" value="EAL_sf"/>
</dbReference>
<dbReference type="SMART" id="SM00267">
    <property type="entry name" value="GGDEF"/>
    <property type="match status" value="1"/>
</dbReference>
<protein>
    <submittedName>
        <fullName evidence="3">Diguanylate cyclase/phosphodiesterase</fullName>
    </submittedName>
</protein>
<dbReference type="PROSITE" id="PS50883">
    <property type="entry name" value="EAL"/>
    <property type="match status" value="1"/>
</dbReference>
<dbReference type="OrthoDB" id="9814202at2"/>
<dbReference type="AlphaFoldDB" id="A0A542W1I1"/>
<dbReference type="Gene3D" id="3.20.20.450">
    <property type="entry name" value="EAL domain"/>
    <property type="match status" value="1"/>
</dbReference>
<feature type="domain" description="EAL" evidence="1">
    <location>
        <begin position="324"/>
        <end position="580"/>
    </location>
</feature>
<dbReference type="Gene3D" id="3.30.70.270">
    <property type="match status" value="1"/>
</dbReference>
<dbReference type="CDD" id="cd01949">
    <property type="entry name" value="GGDEF"/>
    <property type="match status" value="1"/>
</dbReference>
<dbReference type="InterPro" id="IPR029787">
    <property type="entry name" value="Nucleotide_cyclase"/>
</dbReference>
<dbReference type="SUPFAM" id="SSF55073">
    <property type="entry name" value="Nucleotide cyclase"/>
    <property type="match status" value="1"/>
</dbReference>
<name>A0A542W1I1_ZYMMB</name>
<dbReference type="Pfam" id="PF00563">
    <property type="entry name" value="EAL"/>
    <property type="match status" value="1"/>
</dbReference>
<comment type="caution">
    <text evidence="3">The sequence shown here is derived from an EMBL/GenBank/DDBJ whole genome shotgun (WGS) entry which is preliminary data.</text>
</comment>
<evidence type="ECO:0000313" key="4">
    <source>
        <dbReference type="Proteomes" id="UP000316887"/>
    </source>
</evidence>
<feature type="domain" description="GGDEF" evidence="2">
    <location>
        <begin position="184"/>
        <end position="315"/>
    </location>
</feature>
<dbReference type="Pfam" id="PF00990">
    <property type="entry name" value="GGDEF"/>
    <property type="match status" value="1"/>
</dbReference>
<sequence>MPDHILQTTGVMNGSARHFDEALDNWQQSYLSAMPFPAALITFNNKKPIVLFCNQLFTDIASEPKAANLSPWEGDTSVNLHPELVAALKYAPVSQDKPYQFDWMPPGSQKRRCYKITVTMMPCQTHGMTCYLMVPVDNTQAAELRSTMRMKILRDSLTGLPNRIGFSRLLDDVIALEKGTKGTAAVAVIAIDLIRFSRINESMGSVVGDELLVSVARRLASVLRPGDRLGRIGGDQFGILLSLNLGTSDVWHAARRIKALMSTPFNLANLKVKVNCAIGFSLMDERIEVSEDLLRDAQIALKHAKETDHVEVYNVGEASVLQKRFSLETDLRRAIENGDLHLVYQPILSPYNKRVVGFEALARWNHEQLGPVSPVEFIPVAEESGLIVPLGRWALESSVRTQQQWDKQVGYTLPMRVAVNVSALQLMRDNLMQVITDIKNQTGMNGERLTLELTESALMRYPEQSVSVINTMHELGIKISMDDFGTGYSSLSYLKTFPIDHLKIDRSFVANLAEDKTAVAITRAIISMASTLSIKTIVEGIETLEQRKIIMDLGCDYAQGFYFSRPLPADEAIAFYLASNKN</sequence>
<evidence type="ECO:0000259" key="2">
    <source>
        <dbReference type="PROSITE" id="PS50887"/>
    </source>
</evidence>
<dbReference type="RefSeq" id="WP_141919787.1">
    <property type="nucleotide sequence ID" value="NZ_VFOF01000001.1"/>
</dbReference>
<accession>A0A542W1I1</accession>
<reference evidence="3 4" key="1">
    <citation type="submission" date="2019-06" db="EMBL/GenBank/DDBJ databases">
        <title>Genome sequencing of Zymomonas mobilis strains for genetic engineering and biofuel applications.</title>
        <authorList>
            <person name="Teravest M."/>
        </authorList>
    </citation>
    <scope>NUCLEOTIDE SEQUENCE [LARGE SCALE GENOMIC DNA]</scope>
    <source>
        <strain evidence="3 4">AN0101</strain>
    </source>
</reference>
<dbReference type="SMART" id="SM00052">
    <property type="entry name" value="EAL"/>
    <property type="match status" value="1"/>
</dbReference>
<proteinExistence type="predicted"/>
<gene>
    <name evidence="3" type="ORF">FBY58_1031</name>
</gene>
<evidence type="ECO:0000259" key="1">
    <source>
        <dbReference type="PROSITE" id="PS50883"/>
    </source>
</evidence>
<organism evidence="3 4">
    <name type="scientific">Zymomonas mobilis</name>
    <dbReference type="NCBI Taxonomy" id="542"/>
    <lineage>
        <taxon>Bacteria</taxon>
        <taxon>Pseudomonadati</taxon>
        <taxon>Pseudomonadota</taxon>
        <taxon>Alphaproteobacteria</taxon>
        <taxon>Sphingomonadales</taxon>
        <taxon>Zymomonadaceae</taxon>
        <taxon>Zymomonas</taxon>
    </lineage>
</organism>
<dbReference type="GO" id="GO:0071111">
    <property type="term" value="F:cyclic-guanylate-specific phosphodiesterase activity"/>
    <property type="evidence" value="ECO:0007669"/>
    <property type="project" value="InterPro"/>
</dbReference>
<evidence type="ECO:0000313" key="3">
    <source>
        <dbReference type="EMBL" id="TQL17445.1"/>
    </source>
</evidence>
<dbReference type="SUPFAM" id="SSF141868">
    <property type="entry name" value="EAL domain-like"/>
    <property type="match status" value="1"/>
</dbReference>
<dbReference type="CDD" id="cd01948">
    <property type="entry name" value="EAL"/>
    <property type="match status" value="1"/>
</dbReference>